<evidence type="ECO:0000313" key="5">
    <source>
        <dbReference type="Proteomes" id="UP000288082"/>
    </source>
</evidence>
<sequence length="235" mass="25697">MRPRGLTLVEILVAIALLTGIMAVALRYFVLQAEHTRRIQARNEVQERVRMVMEIVSQDLLLAGNQYFVSSESEKINLAPPYLSATDGGSKDSFTVKYVTSLRQKDSACRVVSYSFSGNTLQRRDVTCDKENDSSIGAQPLAGEILVLNITYVCSSFEEITTNGTKVVRPVTAASGAPPCPTGSYPRSARIQVVGRSLSKVPGSTFPDPNLASDCKDYVCFALEQEVLLPNLKDQ</sequence>
<dbReference type="EMBL" id="PELM01000321">
    <property type="protein sequence ID" value="RTH01731.1"/>
    <property type="molecule type" value="Genomic_DNA"/>
</dbReference>
<reference evidence="4 5" key="1">
    <citation type="journal article" date="2019" name="Extremophiles">
        <title>Biogeography of thermophiles and predominance of Thermus scotoductus in domestic water heaters.</title>
        <authorList>
            <person name="Wilpiszeski R.L."/>
            <person name="Zhang Z."/>
            <person name="House C.H."/>
        </authorList>
    </citation>
    <scope>NUCLEOTIDE SEQUENCE [LARGE SCALE GENOMIC DNA]</scope>
    <source>
        <strain evidence="4 5">38_S38</strain>
    </source>
</reference>
<accession>A0A430R2W9</accession>
<dbReference type="GO" id="GO:0009279">
    <property type="term" value="C:cell outer membrane"/>
    <property type="evidence" value="ECO:0007669"/>
    <property type="project" value="UniProtKB-SubCell"/>
</dbReference>
<dbReference type="AlphaFoldDB" id="A0A430R2W9"/>
<gene>
    <name evidence="4" type="ORF">CSW50_09045</name>
</gene>
<keyword evidence="3" id="KW-0812">Transmembrane</keyword>
<keyword evidence="3" id="KW-1133">Transmembrane helix</keyword>
<organism evidence="4 5">
    <name type="scientific">Thermus scotoductus</name>
    <dbReference type="NCBI Taxonomy" id="37636"/>
    <lineage>
        <taxon>Bacteria</taxon>
        <taxon>Thermotogati</taxon>
        <taxon>Deinococcota</taxon>
        <taxon>Deinococci</taxon>
        <taxon>Thermales</taxon>
        <taxon>Thermaceae</taxon>
        <taxon>Thermus</taxon>
    </lineage>
</organism>
<dbReference type="NCBIfam" id="TIGR02532">
    <property type="entry name" value="IV_pilin_GFxxxE"/>
    <property type="match status" value="1"/>
</dbReference>
<dbReference type="Proteomes" id="UP000288082">
    <property type="component" value="Unassembled WGS sequence"/>
</dbReference>
<protein>
    <submittedName>
        <fullName evidence="4">Prepilin</fullName>
    </submittedName>
</protein>
<evidence type="ECO:0000256" key="1">
    <source>
        <dbReference type="ARBA" id="ARBA00004442"/>
    </source>
</evidence>
<evidence type="ECO:0000256" key="3">
    <source>
        <dbReference type="SAM" id="Phobius"/>
    </source>
</evidence>
<dbReference type="PROSITE" id="PS00409">
    <property type="entry name" value="PROKAR_NTER_METHYL"/>
    <property type="match status" value="1"/>
</dbReference>
<keyword evidence="3" id="KW-0472">Membrane</keyword>
<comment type="caution">
    <text evidence="4">The sequence shown here is derived from an EMBL/GenBank/DDBJ whole genome shotgun (WGS) entry which is preliminary data.</text>
</comment>
<evidence type="ECO:0000313" key="4">
    <source>
        <dbReference type="EMBL" id="RTH01731.1"/>
    </source>
</evidence>
<dbReference type="RefSeq" id="WP_126187653.1">
    <property type="nucleotide sequence ID" value="NZ_PELM01000321.1"/>
</dbReference>
<name>A0A430R2W9_THESC</name>
<keyword evidence="2" id="KW-0998">Cell outer membrane</keyword>
<evidence type="ECO:0000256" key="2">
    <source>
        <dbReference type="ARBA" id="ARBA00023237"/>
    </source>
</evidence>
<feature type="transmembrane region" description="Helical" evidence="3">
    <location>
        <begin position="6"/>
        <end position="30"/>
    </location>
</feature>
<comment type="subcellular location">
    <subcellularLocation>
        <location evidence="1">Cell outer membrane</location>
    </subcellularLocation>
</comment>
<proteinExistence type="predicted"/>
<dbReference type="InterPro" id="IPR012902">
    <property type="entry name" value="N_methyl_site"/>
</dbReference>